<organism evidence="1 2">
    <name type="scientific">Exidia glandulosa HHB12029</name>
    <dbReference type="NCBI Taxonomy" id="1314781"/>
    <lineage>
        <taxon>Eukaryota</taxon>
        <taxon>Fungi</taxon>
        <taxon>Dikarya</taxon>
        <taxon>Basidiomycota</taxon>
        <taxon>Agaricomycotina</taxon>
        <taxon>Agaricomycetes</taxon>
        <taxon>Auriculariales</taxon>
        <taxon>Exidiaceae</taxon>
        <taxon>Exidia</taxon>
    </lineage>
</organism>
<dbReference type="InParanoid" id="A0A165CNK3"/>
<evidence type="ECO:0000313" key="1">
    <source>
        <dbReference type="EMBL" id="KZV82802.1"/>
    </source>
</evidence>
<proteinExistence type="predicted"/>
<keyword evidence="2" id="KW-1185">Reference proteome</keyword>
<sequence>METSDPSHPSDDDIIRAFINVLKHLGADIIPKQEMDDDGGTIGAYSMPWPTDEDAPHFEDQPHLFDVFCHHFVSLAQRAKIDQSQWKSLIVTYLGASERDLWMVHSTWRDPAVSYDEFICDIRPLYEDDIRYIRKMSLADFDATLESWSTCAFYDEDNILHYQRDFNKHSNSLSAQGIVHNAQEMFLSVFSASDRREIVHRLQILDPDRPYHQQPISSIASAARFVIRNQQYANVDFDLQPLAPPSASIVSIAPLAPQPRHASTIPVDMPILIGPTLVNHPTRDLPSITRVQGTPRPNSVVRPALVELPRLPLFAHIPPRLPTPPLCNSRLQRYDTPPHFDKHIVDKMPSRTRTTSDTTSGLLQPVHHRFENRLDFVPWQVKRGAQQPLLLEYSGSDGKHGGGVIPVQTMPIDFAMEEEPNTAPDLDYQSLFFITDDVGCFDLKYPADAHVTQSIVQDIIINMVLLTAYFITYAQHCITIAIGFGNEHLVAQVTAAISGLSQSSLAGFRVITSYFASDTALPQPQSNIPPVLHNPTGIITTTWSIFMLCAHLDGKGTRDVPI</sequence>
<accession>A0A165CNK3</accession>
<protein>
    <submittedName>
        <fullName evidence="1">Uncharacterized protein</fullName>
    </submittedName>
</protein>
<gene>
    <name evidence="1" type="ORF">EXIGLDRAFT_778176</name>
</gene>
<evidence type="ECO:0000313" key="2">
    <source>
        <dbReference type="Proteomes" id="UP000077266"/>
    </source>
</evidence>
<dbReference type="AlphaFoldDB" id="A0A165CNK3"/>
<dbReference type="EMBL" id="KV426303">
    <property type="protein sequence ID" value="KZV82802.1"/>
    <property type="molecule type" value="Genomic_DNA"/>
</dbReference>
<name>A0A165CNK3_EXIGL</name>
<dbReference type="Proteomes" id="UP000077266">
    <property type="component" value="Unassembled WGS sequence"/>
</dbReference>
<reference evidence="1 2" key="1">
    <citation type="journal article" date="2016" name="Mol. Biol. Evol.">
        <title>Comparative Genomics of Early-Diverging Mushroom-Forming Fungi Provides Insights into the Origins of Lignocellulose Decay Capabilities.</title>
        <authorList>
            <person name="Nagy L.G."/>
            <person name="Riley R."/>
            <person name="Tritt A."/>
            <person name="Adam C."/>
            <person name="Daum C."/>
            <person name="Floudas D."/>
            <person name="Sun H."/>
            <person name="Yadav J.S."/>
            <person name="Pangilinan J."/>
            <person name="Larsson K.H."/>
            <person name="Matsuura K."/>
            <person name="Barry K."/>
            <person name="Labutti K."/>
            <person name="Kuo R."/>
            <person name="Ohm R.A."/>
            <person name="Bhattacharya S.S."/>
            <person name="Shirouzu T."/>
            <person name="Yoshinaga Y."/>
            <person name="Martin F.M."/>
            <person name="Grigoriev I.V."/>
            <person name="Hibbett D.S."/>
        </authorList>
    </citation>
    <scope>NUCLEOTIDE SEQUENCE [LARGE SCALE GENOMIC DNA]</scope>
    <source>
        <strain evidence="1 2">HHB12029</strain>
    </source>
</reference>